<dbReference type="STRING" id="1051891.A0A0C3Q0Q4"/>
<dbReference type="SMART" id="SM00220">
    <property type="entry name" value="S_TKc"/>
    <property type="match status" value="1"/>
</dbReference>
<proteinExistence type="predicted"/>
<organism evidence="2 3">
    <name type="scientific">Tulasnella calospora MUT 4182</name>
    <dbReference type="NCBI Taxonomy" id="1051891"/>
    <lineage>
        <taxon>Eukaryota</taxon>
        <taxon>Fungi</taxon>
        <taxon>Dikarya</taxon>
        <taxon>Basidiomycota</taxon>
        <taxon>Agaricomycotina</taxon>
        <taxon>Agaricomycetes</taxon>
        <taxon>Cantharellales</taxon>
        <taxon>Tulasnellaceae</taxon>
        <taxon>Tulasnella</taxon>
    </lineage>
</organism>
<dbReference type="PROSITE" id="PS50011">
    <property type="entry name" value="PROTEIN_KINASE_DOM"/>
    <property type="match status" value="1"/>
</dbReference>
<reference evidence="2 3" key="1">
    <citation type="submission" date="2014-04" db="EMBL/GenBank/DDBJ databases">
        <authorList>
            <consortium name="DOE Joint Genome Institute"/>
            <person name="Kuo A."/>
            <person name="Girlanda M."/>
            <person name="Perotto S."/>
            <person name="Kohler A."/>
            <person name="Nagy L.G."/>
            <person name="Floudas D."/>
            <person name="Copeland A."/>
            <person name="Barry K.W."/>
            <person name="Cichocki N."/>
            <person name="Veneault-Fourrey C."/>
            <person name="LaButti K."/>
            <person name="Lindquist E.A."/>
            <person name="Lipzen A."/>
            <person name="Lundell T."/>
            <person name="Morin E."/>
            <person name="Murat C."/>
            <person name="Sun H."/>
            <person name="Tunlid A."/>
            <person name="Henrissat B."/>
            <person name="Grigoriev I.V."/>
            <person name="Hibbett D.S."/>
            <person name="Martin F."/>
            <person name="Nordberg H.P."/>
            <person name="Cantor M.N."/>
            <person name="Hua S.X."/>
        </authorList>
    </citation>
    <scope>NUCLEOTIDE SEQUENCE [LARGE SCALE GENOMIC DNA]</scope>
    <source>
        <strain evidence="2 3">MUT 4182</strain>
    </source>
</reference>
<dbReference type="OrthoDB" id="5987198at2759"/>
<dbReference type="GO" id="GO:0004672">
    <property type="term" value="F:protein kinase activity"/>
    <property type="evidence" value="ECO:0007669"/>
    <property type="project" value="InterPro"/>
</dbReference>
<name>A0A0C3Q0Q4_9AGAM</name>
<feature type="domain" description="Protein kinase" evidence="1">
    <location>
        <begin position="1"/>
        <end position="360"/>
    </location>
</feature>
<keyword evidence="3" id="KW-1185">Reference proteome</keyword>
<accession>A0A0C3Q0Q4</accession>
<dbReference type="EMBL" id="KN823729">
    <property type="protein sequence ID" value="KIO15971.1"/>
    <property type="molecule type" value="Genomic_DNA"/>
</dbReference>
<evidence type="ECO:0000259" key="1">
    <source>
        <dbReference type="PROSITE" id="PS50011"/>
    </source>
</evidence>
<dbReference type="InterPro" id="IPR000719">
    <property type="entry name" value="Prot_kinase_dom"/>
</dbReference>
<gene>
    <name evidence="2" type="ORF">M407DRAFT_34397</name>
</gene>
<sequence length="360" mass="41294">MASDGTGGDGVRTPAEELWSSRFEFLRDSGYLLRPRYRPGWVPPWTLKPGLYHRDFEESIPITRDSLLDAQRLSDGKTVYLKHVSKDSPEVEIGQYFYSSELRDDPRNHCLPLLDVLRQESDPDNVILVIPWLRRIDSPDPASVRECADLVQQTLEGLAFMHEHKVAHRDCAWGNIMMDGRQLYPAGWHPQHWEVLPNGRSMKGGEPSRTAVGGVRYYFIDFGISSHNEDQVVGVDGQEPAPELSDTVPYNPYMLDVYILGMAYRHFLIERYYGGLDFLLPLIDYMTPLKPSERPSAVEALEKWKTIAKGLSFSVLSQRLQPKHQGTESSFSRFVKDSSYRVRDFWWTTTSSNRSNRPLP</sequence>
<dbReference type="Proteomes" id="UP000054248">
    <property type="component" value="Unassembled WGS sequence"/>
</dbReference>
<dbReference type="SUPFAM" id="SSF56112">
    <property type="entry name" value="Protein kinase-like (PK-like)"/>
    <property type="match status" value="1"/>
</dbReference>
<evidence type="ECO:0000313" key="3">
    <source>
        <dbReference type="Proteomes" id="UP000054248"/>
    </source>
</evidence>
<protein>
    <recommendedName>
        <fullName evidence="1">Protein kinase domain-containing protein</fullName>
    </recommendedName>
</protein>
<dbReference type="HOGENOM" id="CLU_044121_2_1_1"/>
<dbReference type="AlphaFoldDB" id="A0A0C3Q0Q4"/>
<dbReference type="Gene3D" id="1.10.510.10">
    <property type="entry name" value="Transferase(Phosphotransferase) domain 1"/>
    <property type="match status" value="1"/>
</dbReference>
<evidence type="ECO:0000313" key="2">
    <source>
        <dbReference type="EMBL" id="KIO15971.1"/>
    </source>
</evidence>
<dbReference type="GO" id="GO:0005524">
    <property type="term" value="F:ATP binding"/>
    <property type="evidence" value="ECO:0007669"/>
    <property type="project" value="InterPro"/>
</dbReference>
<dbReference type="InterPro" id="IPR011009">
    <property type="entry name" value="Kinase-like_dom_sf"/>
</dbReference>
<reference evidence="3" key="2">
    <citation type="submission" date="2015-01" db="EMBL/GenBank/DDBJ databases">
        <title>Evolutionary Origins and Diversification of the Mycorrhizal Mutualists.</title>
        <authorList>
            <consortium name="DOE Joint Genome Institute"/>
            <consortium name="Mycorrhizal Genomics Consortium"/>
            <person name="Kohler A."/>
            <person name="Kuo A."/>
            <person name="Nagy L.G."/>
            <person name="Floudas D."/>
            <person name="Copeland A."/>
            <person name="Barry K.W."/>
            <person name="Cichocki N."/>
            <person name="Veneault-Fourrey C."/>
            <person name="LaButti K."/>
            <person name="Lindquist E.A."/>
            <person name="Lipzen A."/>
            <person name="Lundell T."/>
            <person name="Morin E."/>
            <person name="Murat C."/>
            <person name="Riley R."/>
            <person name="Ohm R."/>
            <person name="Sun H."/>
            <person name="Tunlid A."/>
            <person name="Henrissat B."/>
            <person name="Grigoriev I.V."/>
            <person name="Hibbett D.S."/>
            <person name="Martin F."/>
        </authorList>
    </citation>
    <scope>NUCLEOTIDE SEQUENCE [LARGE SCALE GENOMIC DNA]</scope>
    <source>
        <strain evidence="3">MUT 4182</strain>
    </source>
</reference>